<dbReference type="AlphaFoldDB" id="A0A561WAX1"/>
<accession>A0A561WAX1</accession>
<organism evidence="2 3">
    <name type="scientific">Actinoplanes teichomyceticus</name>
    <dbReference type="NCBI Taxonomy" id="1867"/>
    <lineage>
        <taxon>Bacteria</taxon>
        <taxon>Bacillati</taxon>
        <taxon>Actinomycetota</taxon>
        <taxon>Actinomycetes</taxon>
        <taxon>Micromonosporales</taxon>
        <taxon>Micromonosporaceae</taxon>
        <taxon>Actinoplanes</taxon>
    </lineage>
</organism>
<comment type="caution">
    <text evidence="2">The sequence shown here is derived from an EMBL/GenBank/DDBJ whole genome shotgun (WGS) entry which is preliminary data.</text>
</comment>
<evidence type="ECO:0000313" key="3">
    <source>
        <dbReference type="Proteomes" id="UP000320239"/>
    </source>
</evidence>
<proteinExistence type="predicted"/>
<keyword evidence="3" id="KW-1185">Reference proteome</keyword>
<protein>
    <submittedName>
        <fullName evidence="2">Uncharacterized protein</fullName>
    </submittedName>
</protein>
<sequence>MTHNVPEPHRASQISALHDFAHWLAANPDVPLPIDIFGQKQMAHPNFADGISPAEGLTRVRDFAARHGVEVDESKPDRTSAEVRFGIVRYSLLTWHEDGRPGVPDERDAEIERLRAEVAELRAGRSSRCGGDCTLPAGHSGEHAFRDDLGLTYTRADSEPDDPTPVSPGRGGAPAVGAVTDGGLVDETPDEPDEPECSCASTEASFFNCEVHGEPAATFPAEAPANPARVPLHVADAVSDIATNGTREREPELVDVTPTPFDQDAEDAAAFDRGFMAEHRRAMGQAR</sequence>
<gene>
    <name evidence="2" type="ORF">FHX34_103541</name>
</gene>
<name>A0A561WAX1_ACTTI</name>
<evidence type="ECO:0000256" key="1">
    <source>
        <dbReference type="SAM" id="MobiDB-lite"/>
    </source>
</evidence>
<evidence type="ECO:0000313" key="2">
    <source>
        <dbReference type="EMBL" id="TWG21012.1"/>
    </source>
</evidence>
<dbReference type="EMBL" id="VIWY01000003">
    <property type="protein sequence ID" value="TWG21012.1"/>
    <property type="molecule type" value="Genomic_DNA"/>
</dbReference>
<reference evidence="2 3" key="1">
    <citation type="submission" date="2019-06" db="EMBL/GenBank/DDBJ databases">
        <title>Sequencing the genomes of 1000 actinobacteria strains.</title>
        <authorList>
            <person name="Klenk H.-P."/>
        </authorList>
    </citation>
    <scope>NUCLEOTIDE SEQUENCE [LARGE SCALE GENOMIC DNA]</scope>
    <source>
        <strain evidence="2 3">DSM 43866</strain>
    </source>
</reference>
<feature type="region of interest" description="Disordered" evidence="1">
    <location>
        <begin position="155"/>
        <end position="177"/>
    </location>
</feature>
<dbReference type="Proteomes" id="UP000320239">
    <property type="component" value="Unassembled WGS sequence"/>
</dbReference>
<dbReference type="RefSeq" id="WP_122979693.1">
    <property type="nucleotide sequence ID" value="NZ_BOMX01000113.1"/>
</dbReference>